<comment type="caution">
    <text evidence="8">Lacks conserved residue(s) required for the propagation of feature annotation.</text>
</comment>
<dbReference type="PATRIC" id="fig|634113.3.peg.458"/>
<dbReference type="FunFam" id="3.40.50.10860:FF:000006">
    <property type="entry name" value="Shikimate dehydrogenase (NADP(+))"/>
    <property type="match status" value="1"/>
</dbReference>
<comment type="function">
    <text evidence="8">Involved in the biosynthesis of the chorismate, which leads to the biosynthesis of aromatic amino acids. Catalyzes the reversible NADPH linked reduction of 3-dehydroshikimate (DHSA) to yield shikimate (SA).</text>
</comment>
<dbReference type="GO" id="GO:0009073">
    <property type="term" value="P:aromatic amino acid family biosynthetic process"/>
    <property type="evidence" value="ECO:0007669"/>
    <property type="project" value="UniProtKB-KW"/>
</dbReference>
<feature type="domain" description="Shikimate dehydrogenase substrate binding N-terminal" evidence="10">
    <location>
        <begin position="6"/>
        <end position="88"/>
    </location>
</feature>
<accession>A0A0X9VZD4</accession>
<feature type="binding site" evidence="8">
    <location>
        <begin position="126"/>
        <end position="130"/>
    </location>
    <ligand>
        <name>NADP(+)</name>
        <dbReference type="ChEBI" id="CHEBI:58349"/>
    </ligand>
</feature>
<dbReference type="KEGG" id="asy:AUT07_00478"/>
<dbReference type="EC" id="1.1.1.25" evidence="2 8"/>
<reference evidence="12 13" key="1">
    <citation type="submission" date="2016-01" db="EMBL/GenBank/DDBJ databases">
        <title>Genome sequence of Ca. Arsenophonus lipopteni, the exclusive symbiont of a blood sucking fly Lipoptena cervi (Diptera: Hippoboscidae).</title>
        <authorList>
            <person name="Novakova E."/>
            <person name="Hypsa V."/>
            <person name="Nguyen P."/>
            <person name="Husnik F."/>
            <person name="Darby A.C."/>
        </authorList>
    </citation>
    <scope>NUCLEOTIDE SEQUENCE [LARGE SCALE GENOMIC DNA]</scope>
    <source>
        <strain evidence="12 13">CB</strain>
    </source>
</reference>
<dbReference type="HAMAP" id="MF_00222">
    <property type="entry name" value="Shikimate_DH_AroE"/>
    <property type="match status" value="1"/>
</dbReference>
<sequence length="275" mass="30977">MEEFALFGNPVMHSKSPLVHKIFSEQTCIKYNYKTILTSLDEFKKKLDHFFYFGGKGANITSPFKEIAYHNVDCLTKYAQLCGSVNTIKKLDRFRLLGSNTDGIGLILDLKRLGFIKQGMHVLIIGAGGAARGAIVPILNYNCRITITNRTFSKANELAQKFSLLGNIQASYINYINSPEYDLIINATSSCIVDEAPVISLNIFNKNVFCYDMFYLINETPFLRLAQNNGVLKYANGIGMLVGQAAFSFKLWFGILPNIINVLKQLNLFYTHSEY</sequence>
<dbReference type="Pfam" id="PF08501">
    <property type="entry name" value="Shikimate_dh_N"/>
    <property type="match status" value="1"/>
</dbReference>
<keyword evidence="6 8" id="KW-0057">Aromatic amino acid biosynthesis</keyword>
<protein>
    <recommendedName>
        <fullName evidence="2 8">Shikimate dehydrogenase (NADP(+))</fullName>
        <shortName evidence="8">SDH</shortName>
        <ecNumber evidence="2 8">1.1.1.25</ecNumber>
    </recommendedName>
</protein>
<dbReference type="OrthoDB" id="9776868at2"/>
<dbReference type="NCBIfam" id="TIGR00507">
    <property type="entry name" value="aroE"/>
    <property type="match status" value="1"/>
</dbReference>
<name>A0A0X9VZD4_9GAMM</name>
<gene>
    <name evidence="8 12" type="primary">aroE</name>
    <name evidence="12" type="ORF">AUT07_00478</name>
</gene>
<feature type="binding site" evidence="8">
    <location>
        <position position="237"/>
    </location>
    <ligand>
        <name>NADP(+)</name>
        <dbReference type="ChEBI" id="CHEBI:58349"/>
    </ligand>
</feature>
<dbReference type="UniPathway" id="UPA00053">
    <property type="reaction ID" value="UER00087"/>
</dbReference>
<dbReference type="GO" id="GO:0009423">
    <property type="term" value="P:chorismate biosynthetic process"/>
    <property type="evidence" value="ECO:0007669"/>
    <property type="project" value="UniProtKB-UniRule"/>
</dbReference>
<feature type="binding site" evidence="8">
    <location>
        <begin position="14"/>
        <end position="16"/>
    </location>
    <ligand>
        <name>shikimate</name>
        <dbReference type="ChEBI" id="CHEBI:36208"/>
    </ligand>
</feature>
<proteinExistence type="inferred from homology"/>
<dbReference type="PANTHER" id="PTHR21089:SF1">
    <property type="entry name" value="BIFUNCTIONAL 3-DEHYDROQUINATE DEHYDRATASE_SHIKIMATE DEHYDROGENASE, CHLOROPLASTIC"/>
    <property type="match status" value="1"/>
</dbReference>
<dbReference type="InterPro" id="IPR013708">
    <property type="entry name" value="Shikimate_DH-bd_N"/>
</dbReference>
<evidence type="ECO:0000256" key="3">
    <source>
        <dbReference type="ARBA" id="ARBA00022605"/>
    </source>
</evidence>
<keyword evidence="3 8" id="KW-0028">Amino-acid biosynthesis</keyword>
<dbReference type="Gene3D" id="3.40.50.720">
    <property type="entry name" value="NAD(P)-binding Rossmann-like Domain"/>
    <property type="match status" value="1"/>
</dbReference>
<evidence type="ECO:0000313" key="12">
    <source>
        <dbReference type="EMBL" id="AMA65045.1"/>
    </source>
</evidence>
<organism evidence="12 13">
    <name type="scientific">Candidatus Arsenophonus lipoptenae</name>
    <dbReference type="NCBI Taxonomy" id="634113"/>
    <lineage>
        <taxon>Bacteria</taxon>
        <taxon>Pseudomonadati</taxon>
        <taxon>Pseudomonadota</taxon>
        <taxon>Gammaproteobacteria</taxon>
        <taxon>Enterobacterales</taxon>
        <taxon>Morganellaceae</taxon>
        <taxon>Arsenophonus</taxon>
    </lineage>
</organism>
<feature type="binding site" evidence="8">
    <location>
        <position position="244"/>
    </location>
    <ligand>
        <name>shikimate</name>
        <dbReference type="ChEBI" id="CHEBI:36208"/>
    </ligand>
</feature>
<feature type="binding site" evidence="8">
    <location>
        <position position="61"/>
    </location>
    <ligand>
        <name>shikimate</name>
        <dbReference type="ChEBI" id="CHEBI:36208"/>
    </ligand>
</feature>
<dbReference type="FunFam" id="3.40.50.720:FF:000104">
    <property type="entry name" value="Shikimate dehydrogenase (NADP(+))"/>
    <property type="match status" value="1"/>
</dbReference>
<dbReference type="AlphaFoldDB" id="A0A0X9VZD4"/>
<evidence type="ECO:0000259" key="10">
    <source>
        <dbReference type="Pfam" id="PF08501"/>
    </source>
</evidence>
<feature type="binding site" evidence="8">
    <location>
        <position position="213"/>
    </location>
    <ligand>
        <name>NADP(+)</name>
        <dbReference type="ChEBI" id="CHEBI:58349"/>
    </ligand>
</feature>
<comment type="similarity">
    <text evidence="8">Belongs to the shikimate dehydrogenase family.</text>
</comment>
<evidence type="ECO:0000256" key="4">
    <source>
        <dbReference type="ARBA" id="ARBA00022857"/>
    </source>
</evidence>
<feature type="binding site" evidence="8">
    <location>
        <begin position="149"/>
        <end position="154"/>
    </location>
    <ligand>
        <name>NADP(+)</name>
        <dbReference type="ChEBI" id="CHEBI:58349"/>
    </ligand>
</feature>
<keyword evidence="5 8" id="KW-0560">Oxidoreductase</keyword>
<evidence type="ECO:0000256" key="8">
    <source>
        <dbReference type="HAMAP-Rule" id="MF_00222"/>
    </source>
</evidence>
<dbReference type="PANTHER" id="PTHR21089">
    <property type="entry name" value="SHIKIMATE DEHYDROGENASE"/>
    <property type="match status" value="1"/>
</dbReference>
<evidence type="ECO:0000256" key="5">
    <source>
        <dbReference type="ARBA" id="ARBA00023002"/>
    </source>
</evidence>
<feature type="domain" description="Quinate/shikimate 5-dehydrogenase/glutamyl-tRNA reductase" evidence="9">
    <location>
        <begin position="119"/>
        <end position="190"/>
    </location>
</feature>
<dbReference type="InterPro" id="IPR011342">
    <property type="entry name" value="Shikimate_DH"/>
</dbReference>
<dbReference type="InterPro" id="IPR041121">
    <property type="entry name" value="SDH_C"/>
</dbReference>
<feature type="binding site" evidence="8">
    <location>
        <position position="86"/>
    </location>
    <ligand>
        <name>shikimate</name>
        <dbReference type="ChEBI" id="CHEBI:36208"/>
    </ligand>
</feature>
<dbReference type="Gene3D" id="3.40.50.10860">
    <property type="entry name" value="Leucine Dehydrogenase, chain A, domain 1"/>
    <property type="match status" value="1"/>
</dbReference>
<feature type="domain" description="SDH C-terminal" evidence="11">
    <location>
        <begin position="237"/>
        <end position="259"/>
    </location>
</feature>
<dbReference type="Pfam" id="PF18317">
    <property type="entry name" value="SDH_C"/>
    <property type="match status" value="1"/>
</dbReference>
<dbReference type="EMBL" id="CP013920">
    <property type="protein sequence ID" value="AMA65045.1"/>
    <property type="molecule type" value="Genomic_DNA"/>
</dbReference>
<dbReference type="InterPro" id="IPR046346">
    <property type="entry name" value="Aminoacid_DH-like_N_sf"/>
</dbReference>
<dbReference type="RefSeq" id="WP_066283699.1">
    <property type="nucleotide sequence ID" value="NZ_CP013920.1"/>
</dbReference>
<dbReference type="GO" id="GO:0005829">
    <property type="term" value="C:cytosol"/>
    <property type="evidence" value="ECO:0007669"/>
    <property type="project" value="TreeGrafter"/>
</dbReference>
<comment type="catalytic activity">
    <reaction evidence="7 8">
        <text>shikimate + NADP(+) = 3-dehydroshikimate + NADPH + H(+)</text>
        <dbReference type="Rhea" id="RHEA:17737"/>
        <dbReference type="ChEBI" id="CHEBI:15378"/>
        <dbReference type="ChEBI" id="CHEBI:16630"/>
        <dbReference type="ChEBI" id="CHEBI:36208"/>
        <dbReference type="ChEBI" id="CHEBI:57783"/>
        <dbReference type="ChEBI" id="CHEBI:58349"/>
        <dbReference type="EC" id="1.1.1.25"/>
    </reaction>
</comment>
<keyword evidence="13" id="KW-1185">Reference proteome</keyword>
<comment type="subunit">
    <text evidence="8">Homodimer.</text>
</comment>
<dbReference type="CDD" id="cd01065">
    <property type="entry name" value="NAD_bind_Shikimate_DH"/>
    <property type="match status" value="1"/>
</dbReference>
<keyword evidence="4 8" id="KW-0521">NADP</keyword>
<dbReference type="GO" id="GO:0050661">
    <property type="term" value="F:NADP binding"/>
    <property type="evidence" value="ECO:0007669"/>
    <property type="project" value="InterPro"/>
</dbReference>
<evidence type="ECO:0000256" key="1">
    <source>
        <dbReference type="ARBA" id="ARBA00004871"/>
    </source>
</evidence>
<dbReference type="GO" id="GO:0019632">
    <property type="term" value="P:shikimate metabolic process"/>
    <property type="evidence" value="ECO:0007669"/>
    <property type="project" value="InterPro"/>
</dbReference>
<evidence type="ECO:0000256" key="6">
    <source>
        <dbReference type="ARBA" id="ARBA00023141"/>
    </source>
</evidence>
<dbReference type="GO" id="GO:0004764">
    <property type="term" value="F:shikimate 3-dehydrogenase (NADP+) activity"/>
    <property type="evidence" value="ECO:0007669"/>
    <property type="project" value="UniProtKB-UniRule"/>
</dbReference>
<dbReference type="Pfam" id="PF01488">
    <property type="entry name" value="Shikimate_DH"/>
    <property type="match status" value="1"/>
</dbReference>
<dbReference type="SUPFAM" id="SSF53223">
    <property type="entry name" value="Aminoacid dehydrogenase-like, N-terminal domain"/>
    <property type="match status" value="1"/>
</dbReference>
<comment type="pathway">
    <text evidence="1 8">Metabolic intermediate biosynthesis; chorismate biosynthesis; chorismate from D-erythrose 4-phosphate and phosphoenolpyruvate: step 4/7.</text>
</comment>
<evidence type="ECO:0000259" key="9">
    <source>
        <dbReference type="Pfam" id="PF01488"/>
    </source>
</evidence>
<feature type="binding site" evidence="8">
    <location>
        <position position="102"/>
    </location>
    <ligand>
        <name>shikimate</name>
        <dbReference type="ChEBI" id="CHEBI:36208"/>
    </ligand>
</feature>
<feature type="active site" description="Proton acceptor" evidence="8">
    <location>
        <position position="65"/>
    </location>
</feature>
<evidence type="ECO:0000256" key="2">
    <source>
        <dbReference type="ARBA" id="ARBA00012962"/>
    </source>
</evidence>
<dbReference type="InterPro" id="IPR006151">
    <property type="entry name" value="Shikm_DH/Glu-tRNA_Rdtase"/>
</dbReference>
<dbReference type="Proteomes" id="UP000069926">
    <property type="component" value="Chromosome"/>
</dbReference>
<evidence type="ECO:0000256" key="7">
    <source>
        <dbReference type="ARBA" id="ARBA00049442"/>
    </source>
</evidence>
<dbReference type="InterPro" id="IPR022893">
    <property type="entry name" value="Shikimate_DH_fam"/>
</dbReference>
<dbReference type="InterPro" id="IPR036291">
    <property type="entry name" value="NAD(P)-bd_dom_sf"/>
</dbReference>
<evidence type="ECO:0000259" key="11">
    <source>
        <dbReference type="Pfam" id="PF18317"/>
    </source>
</evidence>
<feature type="binding site" evidence="8">
    <location>
        <position position="215"/>
    </location>
    <ligand>
        <name>shikimate</name>
        <dbReference type="ChEBI" id="CHEBI:36208"/>
    </ligand>
</feature>
<dbReference type="NCBIfam" id="NF001310">
    <property type="entry name" value="PRK00258.1-2"/>
    <property type="match status" value="1"/>
</dbReference>
<evidence type="ECO:0000313" key="13">
    <source>
        <dbReference type="Proteomes" id="UP000069926"/>
    </source>
</evidence>
<dbReference type="STRING" id="634113.AUT07_00478"/>
<dbReference type="GO" id="GO:0008652">
    <property type="term" value="P:amino acid biosynthetic process"/>
    <property type="evidence" value="ECO:0007669"/>
    <property type="project" value="UniProtKB-KW"/>
</dbReference>
<dbReference type="SUPFAM" id="SSF51735">
    <property type="entry name" value="NAD(P)-binding Rossmann-fold domains"/>
    <property type="match status" value="1"/>
</dbReference>